<sequence>MTHLASLLICVGAFAALAMATERAQQDVLGRALSPDATRLLRITGWALLIASLAIVVGAQGWGLGLVSYSGHTSVAAGLVFVGLIASQRRKG</sequence>
<comment type="caution">
    <text evidence="3">The sequence shown here is derived from an EMBL/GenBank/DDBJ whole genome shotgun (WGS) entry which is preliminary data.</text>
</comment>
<dbReference type="EMBL" id="PEOG01000020">
    <property type="protein sequence ID" value="PIM53537.1"/>
    <property type="molecule type" value="Genomic_DNA"/>
</dbReference>
<keyword evidence="1" id="KW-0812">Transmembrane</keyword>
<dbReference type="Pfam" id="PF11804">
    <property type="entry name" value="DUF3325"/>
    <property type="match status" value="1"/>
</dbReference>
<feature type="transmembrane region" description="Helical" evidence="1">
    <location>
        <begin position="40"/>
        <end position="59"/>
    </location>
</feature>
<gene>
    <name evidence="3" type="ORF">CS062_09035</name>
</gene>
<name>A0A2G9CAT5_9BURK</name>
<organism evidence="3 4">
    <name type="scientific">Roseateles chitinivorans</name>
    <dbReference type="NCBI Taxonomy" id="2917965"/>
    <lineage>
        <taxon>Bacteria</taxon>
        <taxon>Pseudomonadati</taxon>
        <taxon>Pseudomonadota</taxon>
        <taxon>Betaproteobacteria</taxon>
        <taxon>Burkholderiales</taxon>
        <taxon>Sphaerotilaceae</taxon>
        <taxon>Roseateles</taxon>
    </lineage>
</organism>
<feature type="signal peptide" evidence="2">
    <location>
        <begin position="1"/>
        <end position="20"/>
    </location>
</feature>
<evidence type="ECO:0000313" key="4">
    <source>
        <dbReference type="Proteomes" id="UP000231501"/>
    </source>
</evidence>
<feature type="chain" id="PRO_5013856426" description="DUF3325 domain-containing protein" evidence="2">
    <location>
        <begin position="21"/>
        <end position="92"/>
    </location>
</feature>
<feature type="transmembrane region" description="Helical" evidence="1">
    <location>
        <begin position="66"/>
        <end position="86"/>
    </location>
</feature>
<dbReference type="AlphaFoldDB" id="A0A2G9CAT5"/>
<proteinExistence type="predicted"/>
<keyword evidence="2" id="KW-0732">Signal</keyword>
<evidence type="ECO:0008006" key="5">
    <source>
        <dbReference type="Google" id="ProtNLM"/>
    </source>
</evidence>
<keyword evidence="4" id="KW-1185">Reference proteome</keyword>
<reference evidence="3 4" key="1">
    <citation type="submission" date="2017-11" db="EMBL/GenBank/DDBJ databases">
        <title>Draft genome sequence of Mitsuaria sp. HWN-4.</title>
        <authorList>
            <person name="Gundlapally S.R."/>
        </authorList>
    </citation>
    <scope>NUCLEOTIDE SEQUENCE [LARGE SCALE GENOMIC DNA]</scope>
    <source>
        <strain evidence="3 4">HWN-4</strain>
    </source>
</reference>
<evidence type="ECO:0000256" key="2">
    <source>
        <dbReference type="SAM" id="SignalP"/>
    </source>
</evidence>
<evidence type="ECO:0000256" key="1">
    <source>
        <dbReference type="SAM" id="Phobius"/>
    </source>
</evidence>
<keyword evidence="1" id="KW-0472">Membrane</keyword>
<evidence type="ECO:0000313" key="3">
    <source>
        <dbReference type="EMBL" id="PIM53537.1"/>
    </source>
</evidence>
<dbReference type="Proteomes" id="UP000231501">
    <property type="component" value="Unassembled WGS sequence"/>
</dbReference>
<protein>
    <recommendedName>
        <fullName evidence="5">DUF3325 domain-containing protein</fullName>
    </recommendedName>
</protein>
<dbReference type="OrthoDB" id="8641981at2"/>
<dbReference type="InterPro" id="IPR021762">
    <property type="entry name" value="DUF3325"/>
</dbReference>
<accession>A0A2G9CAT5</accession>
<keyword evidence="1" id="KW-1133">Transmembrane helix</keyword>